<keyword evidence="2 8" id="KW-0812">Transmembrane</keyword>
<dbReference type="AlphaFoldDB" id="B3G4J6"/>
<feature type="transmembrane region" description="Helical" evidence="8">
    <location>
        <begin position="95"/>
        <end position="117"/>
    </location>
</feature>
<evidence type="ECO:0000256" key="3">
    <source>
        <dbReference type="ARBA" id="ARBA00022989"/>
    </source>
</evidence>
<dbReference type="Gene3D" id="1.20.1070.10">
    <property type="entry name" value="Rhodopsin 7-helix transmembrane proteins"/>
    <property type="match status" value="1"/>
</dbReference>
<evidence type="ECO:0000256" key="7">
    <source>
        <dbReference type="ARBA" id="ARBA00023224"/>
    </source>
</evidence>
<feature type="transmembrane region" description="Helical" evidence="8">
    <location>
        <begin position="16"/>
        <end position="40"/>
    </location>
</feature>
<evidence type="ECO:0000256" key="6">
    <source>
        <dbReference type="ARBA" id="ARBA00023170"/>
    </source>
</evidence>
<organism evidence="10">
    <name type="scientific">Adineta vaga</name>
    <name type="common">Rotifer</name>
    <name type="synonym">Callidina vaga</name>
    <dbReference type="NCBI Taxonomy" id="104782"/>
    <lineage>
        <taxon>Eukaryota</taxon>
        <taxon>Metazoa</taxon>
        <taxon>Spiralia</taxon>
        <taxon>Gnathifera</taxon>
        <taxon>Rotifera</taxon>
        <taxon>Eurotatoria</taxon>
        <taxon>Bdelloidea</taxon>
        <taxon>Adinetida</taxon>
        <taxon>Adinetidae</taxon>
        <taxon>Adineta</taxon>
    </lineage>
</organism>
<protein>
    <submittedName>
        <fullName evidence="10">Somatostatin receptor type 1 subtype A-like protein</fullName>
    </submittedName>
</protein>
<comment type="subcellular location">
    <subcellularLocation>
        <location evidence="1">Membrane</location>
        <topology evidence="1">Multi-pass membrane protein</topology>
    </subcellularLocation>
</comment>
<dbReference type="CDD" id="cd00637">
    <property type="entry name" value="7tm_classA_rhodopsin-like"/>
    <property type="match status" value="1"/>
</dbReference>
<feature type="transmembrane region" description="Helical" evidence="8">
    <location>
        <begin position="52"/>
        <end position="75"/>
    </location>
</feature>
<dbReference type="SUPFAM" id="SSF81321">
    <property type="entry name" value="Family A G protein-coupled receptor-like"/>
    <property type="match status" value="1"/>
</dbReference>
<proteinExistence type="predicted"/>
<dbReference type="GO" id="GO:0005886">
    <property type="term" value="C:plasma membrane"/>
    <property type="evidence" value="ECO:0007669"/>
    <property type="project" value="TreeGrafter"/>
</dbReference>
<reference evidence="10" key="1">
    <citation type="journal article" date="2008" name="Science">
        <title>Massive horizontal gene transfer in bdelloid rotifers.</title>
        <authorList>
            <person name="Gladyshev E.A."/>
            <person name="Meselson M.S."/>
            <person name="Arkhipova I.R."/>
        </authorList>
    </citation>
    <scope>NUCLEOTIDE SEQUENCE</scope>
</reference>
<keyword evidence="3 8" id="KW-1133">Transmembrane helix</keyword>
<evidence type="ECO:0000259" key="9">
    <source>
        <dbReference type="PROSITE" id="PS50262"/>
    </source>
</evidence>
<dbReference type="PANTHER" id="PTHR24243:SF208">
    <property type="entry name" value="PYROKININ-1 RECEPTOR"/>
    <property type="match status" value="1"/>
</dbReference>
<keyword evidence="5 8" id="KW-0472">Membrane</keyword>
<dbReference type="InterPro" id="IPR017452">
    <property type="entry name" value="GPCR_Rhodpsn_7TM"/>
</dbReference>
<evidence type="ECO:0000256" key="1">
    <source>
        <dbReference type="ARBA" id="ARBA00004141"/>
    </source>
</evidence>
<feature type="transmembrane region" description="Helical" evidence="8">
    <location>
        <begin position="137"/>
        <end position="156"/>
    </location>
</feature>
<dbReference type="PANTHER" id="PTHR24243">
    <property type="entry name" value="G-PROTEIN COUPLED RECEPTOR"/>
    <property type="match status" value="1"/>
</dbReference>
<dbReference type="EMBL" id="EU643483">
    <property type="protein sequence ID" value="ACD54735.1"/>
    <property type="molecule type" value="Genomic_DNA"/>
</dbReference>
<feature type="transmembrane region" description="Helical" evidence="8">
    <location>
        <begin position="261"/>
        <end position="280"/>
    </location>
</feature>
<keyword evidence="6 10" id="KW-0675">Receptor</keyword>
<evidence type="ECO:0000256" key="2">
    <source>
        <dbReference type="ARBA" id="ARBA00022692"/>
    </source>
</evidence>
<accession>B3G4J6</accession>
<sequence length="292" mass="33225">MSTSTVLTLDIAGQQVVIYGGSFLFITGVIGGPLMLITLLSLRTFRENSCAFYLIIMSIVNTLNLFIALLTFIMTTGFGINWLNISRSFCKFRPFYLQFGNIMSFICICLATIDQFLATCSHPRWHQYNRITIARQLILGAIGFCLFHGIPFLLYYDLSFSVTSGTYTCGFSKISFQTYFNVFHFPILITSLPVIIILIFGCLAFRNVRHISYRTIPLVRRELDKQLTTMVLAEALSEVIFVTPTIILNLFNYIIGSPNDPLVIVLISFFRNLTGILYYIHFVVRIICINII</sequence>
<feature type="transmembrane region" description="Helical" evidence="8">
    <location>
        <begin position="227"/>
        <end position="255"/>
    </location>
</feature>
<dbReference type="PROSITE" id="PS50262">
    <property type="entry name" value="G_PROTEIN_RECEP_F1_2"/>
    <property type="match status" value="1"/>
</dbReference>
<feature type="transmembrane region" description="Helical" evidence="8">
    <location>
        <begin position="183"/>
        <end position="206"/>
    </location>
</feature>
<dbReference type="GO" id="GO:0004930">
    <property type="term" value="F:G protein-coupled receptor activity"/>
    <property type="evidence" value="ECO:0007669"/>
    <property type="project" value="UniProtKB-KW"/>
</dbReference>
<evidence type="ECO:0000256" key="8">
    <source>
        <dbReference type="SAM" id="Phobius"/>
    </source>
</evidence>
<keyword evidence="7" id="KW-0807">Transducer</keyword>
<keyword evidence="4" id="KW-0297">G-protein coupled receptor</keyword>
<evidence type="ECO:0000313" key="10">
    <source>
        <dbReference type="EMBL" id="ACD54735.1"/>
    </source>
</evidence>
<evidence type="ECO:0000256" key="4">
    <source>
        <dbReference type="ARBA" id="ARBA00023040"/>
    </source>
</evidence>
<feature type="domain" description="G-protein coupled receptors family 1 profile" evidence="9">
    <location>
        <begin position="31"/>
        <end position="289"/>
    </location>
</feature>
<name>B3G4J6_ADIVA</name>
<evidence type="ECO:0000256" key="5">
    <source>
        <dbReference type="ARBA" id="ARBA00023136"/>
    </source>
</evidence>